<accession>A0A1F6WV39</accession>
<dbReference type="AlphaFoldDB" id="A0A1F6WV39"/>
<keyword evidence="1" id="KW-0812">Transmembrane</keyword>
<evidence type="ECO:0000313" key="3">
    <source>
        <dbReference type="Proteomes" id="UP000179352"/>
    </source>
</evidence>
<proteinExistence type="predicted"/>
<evidence type="ECO:0000256" key="1">
    <source>
        <dbReference type="SAM" id="Phobius"/>
    </source>
</evidence>
<gene>
    <name evidence="2" type="ORF">A3A01_00140</name>
</gene>
<dbReference type="Proteomes" id="UP000179352">
    <property type="component" value="Unassembled WGS sequence"/>
</dbReference>
<name>A0A1F6WV39_9BACT</name>
<sequence>MNLLFPNIAYASLDSFLTNVNNIIVNPLINLLFVLALAYFLYGIFEFMSNQENEEKKTAGKKHMIYGIIGLTVMMGVWTILNIILRTADIPQSEINPEQGTVNLRDYNPSIIP</sequence>
<evidence type="ECO:0000313" key="2">
    <source>
        <dbReference type="EMBL" id="OGI85747.1"/>
    </source>
</evidence>
<reference evidence="2 3" key="1">
    <citation type="journal article" date="2016" name="Nat. Commun.">
        <title>Thousands of microbial genomes shed light on interconnected biogeochemical processes in an aquifer system.</title>
        <authorList>
            <person name="Anantharaman K."/>
            <person name="Brown C.T."/>
            <person name="Hug L.A."/>
            <person name="Sharon I."/>
            <person name="Castelle C.J."/>
            <person name="Probst A.J."/>
            <person name="Thomas B.C."/>
            <person name="Singh A."/>
            <person name="Wilkins M.J."/>
            <person name="Karaoz U."/>
            <person name="Brodie E.L."/>
            <person name="Williams K.H."/>
            <person name="Hubbard S.S."/>
            <person name="Banfield J.F."/>
        </authorList>
    </citation>
    <scope>NUCLEOTIDE SEQUENCE [LARGE SCALE GENOMIC DNA]</scope>
</reference>
<comment type="caution">
    <text evidence="2">The sequence shown here is derived from an EMBL/GenBank/DDBJ whole genome shotgun (WGS) entry which is preliminary data.</text>
</comment>
<dbReference type="EMBL" id="MFUU01000019">
    <property type="protein sequence ID" value="OGI85747.1"/>
    <property type="molecule type" value="Genomic_DNA"/>
</dbReference>
<keyword evidence="1" id="KW-1133">Transmembrane helix</keyword>
<feature type="transmembrane region" description="Helical" evidence="1">
    <location>
        <begin position="65"/>
        <end position="85"/>
    </location>
</feature>
<keyword evidence="1" id="KW-0472">Membrane</keyword>
<protein>
    <submittedName>
        <fullName evidence="2">Uncharacterized protein</fullName>
    </submittedName>
</protein>
<dbReference type="Pfam" id="PF18895">
    <property type="entry name" value="T4SS_pilin"/>
    <property type="match status" value="1"/>
</dbReference>
<dbReference type="InterPro" id="IPR043993">
    <property type="entry name" value="T4SS_pilin"/>
</dbReference>
<feature type="transmembrane region" description="Helical" evidence="1">
    <location>
        <begin position="23"/>
        <end position="45"/>
    </location>
</feature>
<organism evidence="2 3">
    <name type="scientific">Candidatus Nomurabacteria bacterium RIFCSPLOWO2_01_FULL_39_17</name>
    <dbReference type="NCBI Taxonomy" id="1801770"/>
    <lineage>
        <taxon>Bacteria</taxon>
        <taxon>Candidatus Nomuraibacteriota</taxon>
    </lineage>
</organism>